<dbReference type="AlphaFoldDB" id="A0A6H5IAT5"/>
<keyword evidence="3" id="KW-1185">Reference proteome</keyword>
<evidence type="ECO:0000313" key="3">
    <source>
        <dbReference type="Proteomes" id="UP000479190"/>
    </source>
</evidence>
<evidence type="ECO:0000256" key="1">
    <source>
        <dbReference type="SAM" id="MobiDB-lite"/>
    </source>
</evidence>
<gene>
    <name evidence="2" type="ORF">TBRA_LOCUS4258</name>
</gene>
<accession>A0A6H5IAT5</accession>
<name>A0A6H5IAT5_9HYME</name>
<dbReference type="OrthoDB" id="422540at2759"/>
<feature type="region of interest" description="Disordered" evidence="1">
    <location>
        <begin position="202"/>
        <end position="222"/>
    </location>
</feature>
<reference evidence="2 3" key="1">
    <citation type="submission" date="2020-02" db="EMBL/GenBank/DDBJ databases">
        <authorList>
            <person name="Ferguson B K."/>
        </authorList>
    </citation>
    <scope>NUCLEOTIDE SEQUENCE [LARGE SCALE GENOMIC DNA]</scope>
</reference>
<feature type="region of interest" description="Disordered" evidence="1">
    <location>
        <begin position="42"/>
        <end position="61"/>
    </location>
</feature>
<evidence type="ECO:0008006" key="4">
    <source>
        <dbReference type="Google" id="ProtNLM"/>
    </source>
</evidence>
<sequence length="290" mass="33127">MSKDIVRWAKQCVPCQQSKVHRHNRAELGNFRHTGRPIRSCAHRHRQDASSPRISKLPHDDRSTATHVWPQAIPIGDMSAQTASSSAYELPSAKRTCKRRQRRWFSARRYAYPGSSSHDKNRTKRRRQSSFRLYGACFKQLDHCASVSACSASPVRLQGPGNERLRVSSARHHSQAARAAVYRTTQSHPPHQRAKLCRRHRDRRESGRVNVRRRATSSVTFSHPRPIGARSSRCYRSLLLGGRPKQRRERRAWLCDVESATATPLPVDLAFGEGNEKCYTSCPGSCWRWA</sequence>
<dbReference type="EMBL" id="CADCXV010000674">
    <property type="protein sequence ID" value="CAB0032316.1"/>
    <property type="molecule type" value="Genomic_DNA"/>
</dbReference>
<organism evidence="2 3">
    <name type="scientific">Trichogramma brassicae</name>
    <dbReference type="NCBI Taxonomy" id="86971"/>
    <lineage>
        <taxon>Eukaryota</taxon>
        <taxon>Metazoa</taxon>
        <taxon>Ecdysozoa</taxon>
        <taxon>Arthropoda</taxon>
        <taxon>Hexapoda</taxon>
        <taxon>Insecta</taxon>
        <taxon>Pterygota</taxon>
        <taxon>Neoptera</taxon>
        <taxon>Endopterygota</taxon>
        <taxon>Hymenoptera</taxon>
        <taxon>Apocrita</taxon>
        <taxon>Proctotrupomorpha</taxon>
        <taxon>Chalcidoidea</taxon>
        <taxon>Trichogrammatidae</taxon>
        <taxon>Trichogramma</taxon>
    </lineage>
</organism>
<evidence type="ECO:0000313" key="2">
    <source>
        <dbReference type="EMBL" id="CAB0032316.1"/>
    </source>
</evidence>
<feature type="region of interest" description="Disordered" evidence="1">
    <location>
        <begin position="108"/>
        <end position="127"/>
    </location>
</feature>
<protein>
    <recommendedName>
        <fullName evidence="4">Integrase zinc-binding domain-containing protein</fullName>
    </recommendedName>
</protein>
<dbReference type="Proteomes" id="UP000479190">
    <property type="component" value="Unassembled WGS sequence"/>
</dbReference>
<proteinExistence type="predicted"/>